<evidence type="ECO:0000256" key="4">
    <source>
        <dbReference type="ARBA" id="ARBA00022491"/>
    </source>
</evidence>
<dbReference type="STRING" id="9402.L5L4X0"/>
<dbReference type="eggNOG" id="KOG0211">
    <property type="taxonomic scope" value="Eukaryota"/>
</dbReference>
<dbReference type="FunFam" id="1.25.10.10:FF:000011">
    <property type="entry name" value="Serine/threonine-protein phosphatase 2A regulatory subunit A alpha isoform"/>
    <property type="match status" value="1"/>
</dbReference>
<feature type="repeat" description="HEAT" evidence="20">
    <location>
        <begin position="1419"/>
        <end position="1457"/>
    </location>
</feature>
<feature type="domain" description="C2H2-type" evidence="22">
    <location>
        <begin position="2329"/>
        <end position="2356"/>
    </location>
</feature>
<dbReference type="InterPro" id="IPR000357">
    <property type="entry name" value="HEAT"/>
</dbReference>
<evidence type="ECO:0000256" key="5">
    <source>
        <dbReference type="ARBA" id="ARBA00022499"/>
    </source>
</evidence>
<feature type="domain" description="C2H2-type" evidence="22">
    <location>
        <begin position="1200"/>
        <end position="1227"/>
    </location>
</feature>
<feature type="domain" description="C2H2-type" evidence="22">
    <location>
        <begin position="346"/>
        <end position="373"/>
    </location>
</feature>
<evidence type="ECO:0000256" key="10">
    <source>
        <dbReference type="ARBA" id="ARBA00022843"/>
    </source>
</evidence>
<dbReference type="Pfam" id="PF00096">
    <property type="entry name" value="zf-C2H2"/>
    <property type="match status" value="27"/>
</dbReference>
<evidence type="ECO:0000256" key="3">
    <source>
        <dbReference type="ARBA" id="ARBA00006991"/>
    </source>
</evidence>
<evidence type="ECO:0000256" key="18">
    <source>
        <dbReference type="ARBA" id="ARBA00068085"/>
    </source>
</evidence>
<keyword evidence="12" id="KW-0238">DNA-binding</keyword>
<organism evidence="24 25">
    <name type="scientific">Pteropus alecto</name>
    <name type="common">Black flying fox</name>
    <dbReference type="NCBI Taxonomy" id="9402"/>
    <lineage>
        <taxon>Eukaryota</taxon>
        <taxon>Metazoa</taxon>
        <taxon>Chordata</taxon>
        <taxon>Craniata</taxon>
        <taxon>Vertebrata</taxon>
        <taxon>Euteleostomi</taxon>
        <taxon>Mammalia</taxon>
        <taxon>Eutheria</taxon>
        <taxon>Laurasiatheria</taxon>
        <taxon>Chiroptera</taxon>
        <taxon>Yinpterochiroptera</taxon>
        <taxon>Pteropodoidea</taxon>
        <taxon>Pteropodidae</taxon>
        <taxon>Pteropodinae</taxon>
        <taxon>Pteropus</taxon>
    </lineage>
</organism>
<feature type="repeat" description="HEAT" evidence="20">
    <location>
        <begin position="1695"/>
        <end position="1733"/>
    </location>
</feature>
<feature type="domain" description="C2H2-type" evidence="22">
    <location>
        <begin position="1228"/>
        <end position="1255"/>
    </location>
</feature>
<dbReference type="InterPro" id="IPR011989">
    <property type="entry name" value="ARM-like"/>
</dbReference>
<dbReference type="GO" id="GO:0016363">
    <property type="term" value="C:nuclear matrix"/>
    <property type="evidence" value="ECO:0007669"/>
    <property type="project" value="UniProtKB-SubCell"/>
</dbReference>
<feature type="domain" description="C2H2-type" evidence="22">
    <location>
        <begin position="290"/>
        <end position="317"/>
    </location>
</feature>
<feature type="repeat" description="HEAT" evidence="20">
    <location>
        <begin position="1535"/>
        <end position="1573"/>
    </location>
</feature>
<feature type="domain" description="C2H2-type" evidence="22">
    <location>
        <begin position="1172"/>
        <end position="1199"/>
    </location>
</feature>
<feature type="domain" description="C2H2-type" evidence="22">
    <location>
        <begin position="690"/>
        <end position="717"/>
    </location>
</feature>
<dbReference type="FunFam" id="3.30.160.60:FF:001727">
    <property type="entry name" value="Zinc finger protein 350"/>
    <property type="match status" value="2"/>
</dbReference>
<dbReference type="FunFam" id="3.30.160.60:FF:000555">
    <property type="entry name" value="Zinc finger protein 1 homolog"/>
    <property type="match status" value="1"/>
</dbReference>
<dbReference type="PANTHER" id="PTHR24381:SF424">
    <property type="entry name" value="ZINC FINGER PROTEIN 432"/>
    <property type="match status" value="1"/>
</dbReference>
<keyword evidence="7" id="KW-0677">Repeat</keyword>
<feature type="compositionally biased region" description="Basic and acidic residues" evidence="21">
    <location>
        <begin position="2120"/>
        <end position="2129"/>
    </location>
</feature>
<dbReference type="PROSITE" id="PS50805">
    <property type="entry name" value="KRAB"/>
    <property type="match status" value="4"/>
</dbReference>
<feature type="compositionally biased region" description="Basic and acidic residues" evidence="21">
    <location>
        <begin position="2083"/>
        <end position="2099"/>
    </location>
</feature>
<feature type="repeat" description="HEAT" evidence="20">
    <location>
        <begin position="1734"/>
        <end position="1772"/>
    </location>
</feature>
<comment type="function">
    <text evidence="1">May be involved in transcriptional regulation.</text>
</comment>
<comment type="similarity">
    <text evidence="15">Belongs to the phosphatase 2A regulatory subunit A family.</text>
</comment>
<feature type="domain" description="C2H2-type" evidence="22">
    <location>
        <begin position="2441"/>
        <end position="2468"/>
    </location>
</feature>
<dbReference type="FunFam" id="3.30.160.60:FF:000045">
    <property type="entry name" value="ZFP69 zinc finger protein B"/>
    <property type="match status" value="1"/>
</dbReference>
<dbReference type="GO" id="GO:0000977">
    <property type="term" value="F:RNA polymerase II transcription regulatory region sequence-specific DNA binding"/>
    <property type="evidence" value="ECO:0007669"/>
    <property type="project" value="TreeGrafter"/>
</dbReference>
<keyword evidence="5" id="KW-1017">Isopeptide bond</keyword>
<feature type="domain" description="C2H2-type" evidence="22">
    <location>
        <begin position="2301"/>
        <end position="2328"/>
    </location>
</feature>
<keyword evidence="8 19" id="KW-0863">Zinc-finger</keyword>
<dbReference type="FunFam" id="3.30.160.60:FF:000638">
    <property type="entry name" value="Zinc finger protein 184"/>
    <property type="match status" value="1"/>
</dbReference>
<dbReference type="FunFam" id="3.30.160.60:FF:000478">
    <property type="entry name" value="Zinc finger protein 133"/>
    <property type="match status" value="1"/>
</dbReference>
<feature type="repeat" description="HEAT" evidence="20">
    <location>
        <begin position="1496"/>
        <end position="1534"/>
    </location>
</feature>
<proteinExistence type="inferred from homology"/>
<dbReference type="FunFam" id="3.30.160.60:FF:002254">
    <property type="entry name" value="Zinc finger protein 540"/>
    <property type="match status" value="1"/>
</dbReference>
<feature type="domain" description="C2H2-type" evidence="22">
    <location>
        <begin position="774"/>
        <end position="801"/>
    </location>
</feature>
<feature type="repeat" description="HEAT" evidence="20">
    <location>
        <begin position="1342"/>
        <end position="1380"/>
    </location>
</feature>
<dbReference type="FunFam" id="3.30.160.60:FF:000029">
    <property type="entry name" value="GLI family zinc finger 4"/>
    <property type="match status" value="1"/>
</dbReference>
<dbReference type="InterPro" id="IPR013087">
    <property type="entry name" value="Znf_C2H2_type"/>
</dbReference>
<keyword evidence="25" id="KW-1185">Reference proteome</keyword>
<gene>
    <name evidence="24" type="ORF">PAL_GLEAN10004452</name>
</gene>
<dbReference type="FunFam" id="3.30.160.60:FF:001402">
    <property type="entry name" value="Zinc finger protein 473"/>
    <property type="match status" value="1"/>
</dbReference>
<evidence type="ECO:0000256" key="17">
    <source>
        <dbReference type="ARBA" id="ARBA00062082"/>
    </source>
</evidence>
<dbReference type="PROSITE" id="PS50077">
    <property type="entry name" value="HEAT_REPEAT"/>
    <property type="match status" value="10"/>
</dbReference>
<dbReference type="FunFam" id="3.30.160.60:FF:000690">
    <property type="entry name" value="Zinc finger protein 354C"/>
    <property type="match status" value="1"/>
</dbReference>
<dbReference type="FunFam" id="3.30.160.60:FF:000238">
    <property type="entry name" value="Zinc finger protein 485"/>
    <property type="match status" value="1"/>
</dbReference>
<feature type="region of interest" description="Disordered" evidence="21">
    <location>
        <begin position="2079"/>
        <end position="2142"/>
    </location>
</feature>
<feature type="domain" description="C2H2-type" evidence="22">
    <location>
        <begin position="1284"/>
        <end position="1311"/>
    </location>
</feature>
<dbReference type="SUPFAM" id="SSF57667">
    <property type="entry name" value="beta-beta-alpha zinc fingers"/>
    <property type="match status" value="18"/>
</dbReference>
<comment type="similarity">
    <text evidence="3">Belongs to the krueppel C2H2-type zinc-finger protein family.</text>
</comment>
<dbReference type="FunFam" id="3.30.160.60:FF:000801">
    <property type="entry name" value="zinc finger protein 461 isoform X2"/>
    <property type="match status" value="1"/>
</dbReference>
<feature type="region of interest" description="Disordered" evidence="21">
    <location>
        <begin position="148"/>
        <end position="167"/>
    </location>
</feature>
<dbReference type="InterPro" id="IPR036051">
    <property type="entry name" value="KRAB_dom_sf"/>
</dbReference>
<feature type="domain" description="C2H2-type" evidence="22">
    <location>
        <begin position="746"/>
        <end position="773"/>
    </location>
</feature>
<evidence type="ECO:0000256" key="8">
    <source>
        <dbReference type="ARBA" id="ARBA00022771"/>
    </source>
</evidence>
<dbReference type="CDD" id="cd07765">
    <property type="entry name" value="KRAB_A-box"/>
    <property type="match status" value="4"/>
</dbReference>
<dbReference type="Pfam" id="PF01352">
    <property type="entry name" value="KRAB"/>
    <property type="match status" value="4"/>
</dbReference>
<keyword evidence="13" id="KW-0804">Transcription</keyword>
<feature type="repeat" description="HEAT" evidence="20">
    <location>
        <begin position="1656"/>
        <end position="1694"/>
    </location>
</feature>
<dbReference type="FunFam" id="3.30.160.60:FF:001530">
    <property type="entry name" value="Zinc finger protein 268"/>
    <property type="match status" value="1"/>
</dbReference>
<accession>L5L4X0</accession>
<dbReference type="SUPFAM" id="SSF48371">
    <property type="entry name" value="ARM repeat"/>
    <property type="match status" value="1"/>
</dbReference>
<feature type="domain" description="C2H2-type" evidence="22">
    <location>
        <begin position="402"/>
        <end position="429"/>
    </location>
</feature>
<name>L5L4X0_PTEAL</name>
<dbReference type="PROSITE" id="PS00028">
    <property type="entry name" value="ZINC_FINGER_C2H2_1"/>
    <property type="match status" value="28"/>
</dbReference>
<dbReference type="InterPro" id="IPR036236">
    <property type="entry name" value="Znf_C2H2_sf"/>
</dbReference>
<evidence type="ECO:0000256" key="20">
    <source>
        <dbReference type="PROSITE-ProRule" id="PRU00103"/>
    </source>
</evidence>
<sequence length="2470" mass="281645">MLLQELLKPEDVAVEFNREEWQLLAPDQKDLYRDVMLENYYNLMSLGYQTKKPNALPKLEHGEEPQLIEDELQNGTCPGIGKVDSHLQEHSQNQRFLKSMQQNALNSEQNAFRNTVHLSKTNLALMQNHMLDLCRKALKSSLSLVKQEGRDEVKNSTELNGDGKSFLHGNHEQLYTGTKFPESAKHISTKFQVFKHQRAHKIEIPQAYTEGEKTCIRKSQQLCHESIHTGEQSHGYDPSEKSFSRNVMLTKHQKTQTQDKVSLTNEYRKGSSMKSGLITHQQTHTGEKSYICSECGKGFTMKRYLIAHQRTHSGEKPYVCSDCGKGFTVKSNLIVHQRTHTGEKPYICSECGKGFTMKRYLVVHQRTHTGEKPYICDECGKGFTVKSNLIVHQRSHTGEKSYICSECGKGFTVKRTLVIHQRTHTGEKSYICDECGKGFTTKRTLIIHQRTHTGEKPYECNDCGLDAQEQKNQLKEEEDISPLNCTVFLQESLTFDDVAVDFTWEEWQLLAPAQKDLYRDVMSENYSNLVSVGCQARKPDRLSRLDQGEPPWTMADEVHSRSRSGIWKVDDHVLEHFQDGSMENNLEQWHERNTFDNSVRQSKTHFLLRQNHDIFGSHGESMKSELTLLNQRRKYETENCAELTGDGKSFLRANSELFQNGVKFSETRRLIRTKSQLIKHQKPQKIEKPHVCSECGKAFMKKSWLTDHQIIHTGEKPHRCSVCGKAFSRKFMLTEHQRTHTGEKPYKCSECGKAFLKKSRLNIHQKTHTGEKPFICGDCGKGFIQKGNLIVHQRIHTGEKPFECSDCGKAFTTKQKLIVHQRTHTGERPYTCSECGKAFAYMSCLVKHKRIHTREKRGDSVKVDNPPSETYKSSQTSVVLQEKNLVNTVTVQVPCVVPQTALNNRNVVIVGQPVARCAPSGGFAQDRNPVNADITPLNRTVFLQESLTFDDVAVDFTWEEWQLLAPAQKDLYRDVMSENYSNLVSVGCQAKKPDTLSRLDRGEPPWTMADRVYSRTRSGIWKVDDHELEHFQDGSLENNLEQWHKHNTFDNSVHRSKAHFLLCQNHDVFSSRGESMKSNLTLLNQSRSYEIENCAELPGDGKSFLRANSEPIETEVKSLESQKLILTKSQFIKRQKSQKLRKRHVCSECGKAFMKKYLLTDHQIFHTGEKPYRCNSCGKAFFRKVTLNEHRRSHTGEKPYECTECGKAFLTKSRLNIHYKIHTGEKPFICSDCGKAFIQKGNLIVHLRTHTGEKPYICTECGKCFSQKSSLTTHQRFHTGEKPFECNNCGKAFIGKPQLIVHQRIHTGERPYRCNDTVLVAVRPERDGARMAAADGDDSLYPIAVLIDELRNEDVQLRLNSIKKLSTIALALGVERTRSELLPFLTDTIYDEDEVLLALAEQLGTFTTLVGGPEYVHCLLPPLESLATVEETVVRDKAVESLRAISHEHSPSDLEAHFVPLVKRLAGGDWFTSRTSACGLFSVCYPRVSSAVKAELRQYFRNLCSDDTPMVRRAAASKLGEFAKVLELDNVKSEIIPMFSNLASDEQDSVRLLAVEACVNIAQLLPQEDLEALVMPTLRQAAEDKSWRVRYMVADKFTELQKAVGPEITKTDLVPAFQNLMKDCEAEVRAAASHKVKEFCENLSADCRENVIMTQILPCIKELVSDANQHVKSALASVIMGLSPILGKDNTIEHLLPLFLAQLKDECPEVRLNIISNLDCVNEVIGIRQLSQSLLPAIVELAEDAKWRVRLAIIEYMPLLAGQLGVEFFDEKLNSLCMAWLVDHVYAIREAATSNLKKLVEKFGKEWAHATIIPKVLAMSGDPNYLHFCINVLSEVCGQDITTKHMLPTVLRMAGDPVANVRFNVAKSLQKIGPILDNSTLQSEVKPILEKLTQDQDVDVKYFAQEALTEREEDKDEMAASQGRLTLSDVFIEFSQEEWECLSPAQRALYRDVMLESYRNLLFLGISVSDLYIVSILEQGKAPWTLESDWKTAASPNRWERVKGANTVDIWPPYVKKKLKPTKNSNIGGVFQTAMFGRCESHIIKDFYFGEIWEHMPDFAYQQRDDERNHKEMLVTQKKHLTDRRGQRGREHAENESGEYRLGLRCQSHRADVEVSQSEGKIDERDPAKKSINNTSSISPLQRDFPSVKANVSTTYGNDSRPPSALTRDPKACRKTSYKCSECGKLFRVLSSLTRHEGIHKGEKPYECSECGKAFTVRASLTYHQLVHTGKRPYKCNECGKLFYKKSHLTRHQKIHTGELSYKCNEHTRKRLHKCNECDKVFHNKSHLESHLRIHFGEKPYKCNECGKVFSARSTLTSHQLIHTGETPHKCKECGKVFSTKANHARHRSLHTGERPYKCSECGKVFSQKLTLTEHQKIHTGEKPYRCHECGKAFNWHSNLTRHQVIHSGAKPYKCNDCGRVFRNKSHLVSHQRIHTGEKPYQCHQCGKAFTWHTSLSKHQRIHTGEKLKM</sequence>
<dbReference type="PROSITE" id="PS50157">
    <property type="entry name" value="ZINC_FINGER_C2H2_2"/>
    <property type="match status" value="28"/>
</dbReference>
<dbReference type="FunFam" id="3.30.160.60:FF:003178">
    <property type="match status" value="2"/>
</dbReference>
<feature type="domain" description="C2H2-type" evidence="22">
    <location>
        <begin position="1144"/>
        <end position="1171"/>
    </location>
</feature>
<dbReference type="SMART" id="SM00355">
    <property type="entry name" value="ZnF_C2H2"/>
    <property type="match status" value="28"/>
</dbReference>
<dbReference type="FunFam" id="3.30.160.60:FF:002090">
    <property type="entry name" value="Zinc finger protein 473"/>
    <property type="match status" value="2"/>
</dbReference>
<feature type="domain" description="C2H2-type" evidence="22">
    <location>
        <begin position="374"/>
        <end position="401"/>
    </location>
</feature>
<feature type="domain" description="C2H2-type" evidence="22">
    <location>
        <begin position="318"/>
        <end position="345"/>
    </location>
</feature>
<evidence type="ECO:0000313" key="24">
    <source>
        <dbReference type="EMBL" id="ELK18455.1"/>
    </source>
</evidence>
<dbReference type="FunFam" id="3.30.160.60:FF:000139">
    <property type="entry name" value="zinc finger protein 1 homolog"/>
    <property type="match status" value="1"/>
</dbReference>
<dbReference type="PANTHER" id="PTHR24381">
    <property type="entry name" value="ZINC FINGER PROTEIN"/>
    <property type="match status" value="1"/>
</dbReference>
<keyword evidence="9" id="KW-0862">Zinc</keyword>
<evidence type="ECO:0000256" key="11">
    <source>
        <dbReference type="ARBA" id="ARBA00023015"/>
    </source>
</evidence>
<evidence type="ECO:0000256" key="14">
    <source>
        <dbReference type="ARBA" id="ARBA00023242"/>
    </source>
</evidence>
<dbReference type="InterPro" id="IPR021133">
    <property type="entry name" value="HEAT_type_2"/>
</dbReference>
<comment type="function">
    <text evidence="16">Transcriptional repressor. Binds to a specific sequence, 5'-GGGxxxCAGxxxTTT-3', within GADD45 intron 3.</text>
</comment>
<feature type="domain" description="C2H2-type" evidence="22">
    <location>
        <begin position="718"/>
        <end position="745"/>
    </location>
</feature>
<dbReference type="InterPro" id="IPR001909">
    <property type="entry name" value="KRAB"/>
</dbReference>
<evidence type="ECO:0000313" key="25">
    <source>
        <dbReference type="Proteomes" id="UP000010552"/>
    </source>
</evidence>
<evidence type="ECO:0000256" key="12">
    <source>
        <dbReference type="ARBA" id="ARBA00023125"/>
    </source>
</evidence>
<dbReference type="SMART" id="SM00349">
    <property type="entry name" value="KRAB"/>
    <property type="match status" value="4"/>
</dbReference>
<evidence type="ECO:0000256" key="13">
    <source>
        <dbReference type="ARBA" id="ARBA00023163"/>
    </source>
</evidence>
<dbReference type="Gene3D" id="3.30.160.60">
    <property type="entry name" value="Classic Zinc Finger"/>
    <property type="match status" value="29"/>
</dbReference>
<dbReference type="GO" id="GO:0022603">
    <property type="term" value="P:regulation of anatomical structure morphogenesis"/>
    <property type="evidence" value="ECO:0007669"/>
    <property type="project" value="UniProtKB-ARBA"/>
</dbReference>
<dbReference type="GO" id="GO:0008270">
    <property type="term" value="F:zinc ion binding"/>
    <property type="evidence" value="ECO:0007669"/>
    <property type="project" value="UniProtKB-KW"/>
</dbReference>
<dbReference type="Gene3D" id="6.10.140.140">
    <property type="match status" value="4"/>
</dbReference>
<dbReference type="Gene3D" id="1.25.10.10">
    <property type="entry name" value="Leucine-rich Repeat Variant"/>
    <property type="match status" value="1"/>
</dbReference>
<dbReference type="EMBL" id="KB030309">
    <property type="protein sequence ID" value="ELK18455.1"/>
    <property type="molecule type" value="Genomic_DNA"/>
</dbReference>
<feature type="domain" description="C2H2-type" evidence="22">
    <location>
        <begin position="1256"/>
        <end position="1283"/>
    </location>
</feature>
<feature type="region of interest" description="Disordered" evidence="21">
    <location>
        <begin position="2151"/>
        <end position="2170"/>
    </location>
</feature>
<evidence type="ECO:0000256" key="6">
    <source>
        <dbReference type="ARBA" id="ARBA00022723"/>
    </source>
</evidence>
<feature type="domain" description="C2H2-type" evidence="22">
    <location>
        <begin position="2178"/>
        <end position="2205"/>
    </location>
</feature>
<dbReference type="SUPFAM" id="SSF109640">
    <property type="entry name" value="KRAB domain (Kruppel-associated box)"/>
    <property type="match status" value="4"/>
</dbReference>
<feature type="repeat" description="HEAT" evidence="20">
    <location>
        <begin position="1846"/>
        <end position="1884"/>
    </location>
</feature>
<evidence type="ECO:0000256" key="16">
    <source>
        <dbReference type="ARBA" id="ARBA00054675"/>
    </source>
</evidence>
<feature type="domain" description="C2H2-type" evidence="22">
    <location>
        <begin position="430"/>
        <end position="457"/>
    </location>
</feature>
<keyword evidence="11" id="KW-0805">Transcription regulation</keyword>
<dbReference type="Pfam" id="PF22646">
    <property type="entry name" value="PPP2R1A-like_HEAT"/>
    <property type="match status" value="1"/>
</dbReference>
<feature type="domain" description="C2H2-type" evidence="22">
    <location>
        <begin position="2357"/>
        <end position="2384"/>
    </location>
</feature>
<feature type="domain" description="KRAB" evidence="23">
    <location>
        <begin position="947"/>
        <end position="1018"/>
    </location>
</feature>
<feature type="domain" description="KRAB" evidence="23">
    <location>
        <begin position="7"/>
        <end position="78"/>
    </location>
</feature>
<evidence type="ECO:0000256" key="9">
    <source>
        <dbReference type="ARBA" id="ARBA00022833"/>
    </source>
</evidence>
<evidence type="ECO:0000259" key="23">
    <source>
        <dbReference type="PROSITE" id="PS50805"/>
    </source>
</evidence>
<feature type="domain" description="KRAB" evidence="23">
    <location>
        <begin position="493"/>
        <end position="564"/>
    </location>
</feature>
<keyword evidence="10" id="KW-0832">Ubl conjugation</keyword>
<feature type="domain" description="C2H2-type" evidence="22">
    <location>
        <begin position="2206"/>
        <end position="2233"/>
    </location>
</feature>
<dbReference type="InParanoid" id="L5L4X0"/>
<evidence type="ECO:0000256" key="21">
    <source>
        <dbReference type="SAM" id="MobiDB-lite"/>
    </source>
</evidence>
<reference evidence="25" key="1">
    <citation type="journal article" date="2013" name="Science">
        <title>Comparative analysis of bat genomes provides insight into the evolution of flight and immunity.</title>
        <authorList>
            <person name="Zhang G."/>
            <person name="Cowled C."/>
            <person name="Shi Z."/>
            <person name="Huang Z."/>
            <person name="Bishop-Lilly K.A."/>
            <person name="Fang X."/>
            <person name="Wynne J.W."/>
            <person name="Xiong Z."/>
            <person name="Baker M.L."/>
            <person name="Zhao W."/>
            <person name="Tachedjian M."/>
            <person name="Zhu Y."/>
            <person name="Zhou P."/>
            <person name="Jiang X."/>
            <person name="Ng J."/>
            <person name="Yang L."/>
            <person name="Wu L."/>
            <person name="Xiao J."/>
            <person name="Feng Y."/>
            <person name="Chen Y."/>
            <person name="Sun X."/>
            <person name="Zhang Y."/>
            <person name="Marsh G.A."/>
            <person name="Crameri G."/>
            <person name="Broder C.C."/>
            <person name="Frey K.G."/>
            <person name="Wang L.F."/>
            <person name="Wang J."/>
        </authorList>
    </citation>
    <scope>NUCLEOTIDE SEQUENCE [LARGE SCALE GENOMIC DNA]</scope>
</reference>
<feature type="compositionally biased region" description="Polar residues" evidence="21">
    <location>
        <begin position="2131"/>
        <end position="2140"/>
    </location>
</feature>
<feature type="domain" description="C2H2-type" evidence="22">
    <location>
        <begin position="2273"/>
        <end position="2300"/>
    </location>
</feature>
<evidence type="ECO:0000256" key="7">
    <source>
        <dbReference type="ARBA" id="ARBA00022737"/>
    </source>
</evidence>
<comment type="subunit">
    <text evidence="17">Interacts with BRCA1. Interacts with RNF11.</text>
</comment>
<feature type="repeat" description="HEAT" evidence="20">
    <location>
        <begin position="1574"/>
        <end position="1612"/>
    </location>
</feature>
<dbReference type="FunFam" id="3.30.160.60:FF:000005">
    <property type="entry name" value="Zinc finger protein 14 homolog"/>
    <property type="match status" value="1"/>
</dbReference>
<evidence type="ECO:0000259" key="22">
    <source>
        <dbReference type="PROSITE" id="PS50157"/>
    </source>
</evidence>
<dbReference type="Proteomes" id="UP000010552">
    <property type="component" value="Unassembled WGS sequence"/>
</dbReference>
<dbReference type="FunFam" id="3.30.160.60:FF:002063">
    <property type="entry name" value="RB associated KRAB zinc finger"/>
    <property type="match status" value="1"/>
</dbReference>
<feature type="domain" description="KRAB" evidence="23">
    <location>
        <begin position="1925"/>
        <end position="1996"/>
    </location>
</feature>
<dbReference type="Pfam" id="PF02985">
    <property type="entry name" value="HEAT"/>
    <property type="match status" value="1"/>
</dbReference>
<keyword evidence="4" id="KW-0678">Repressor</keyword>
<feature type="domain" description="C2H2-type" evidence="22">
    <location>
        <begin position="2385"/>
        <end position="2412"/>
    </location>
</feature>
<evidence type="ECO:0000256" key="15">
    <source>
        <dbReference type="ARBA" id="ARBA00038332"/>
    </source>
</evidence>
<protein>
    <recommendedName>
        <fullName evidence="18">Zinc finger protein 350</fullName>
    </recommendedName>
</protein>
<feature type="domain" description="C2H2-type" evidence="22">
    <location>
        <begin position="830"/>
        <end position="857"/>
    </location>
</feature>
<evidence type="ECO:0000256" key="2">
    <source>
        <dbReference type="ARBA" id="ARBA00004109"/>
    </source>
</evidence>
<feature type="repeat" description="HEAT" evidence="20">
    <location>
        <begin position="1613"/>
        <end position="1650"/>
    </location>
</feature>
<dbReference type="FunFam" id="3.30.160.60:FF:000848">
    <property type="entry name" value="Zinc finger protein 35"/>
    <property type="match status" value="3"/>
</dbReference>
<dbReference type="InterPro" id="IPR016024">
    <property type="entry name" value="ARM-type_fold"/>
</dbReference>
<feature type="domain" description="C2H2-type" evidence="22">
    <location>
        <begin position="2234"/>
        <end position="2261"/>
    </location>
</feature>
<keyword evidence="14" id="KW-0539">Nucleus</keyword>
<dbReference type="InterPro" id="IPR054573">
    <property type="entry name" value="PP2A/SF3B1-like_HEAT"/>
</dbReference>
<dbReference type="FunFam" id="3.30.160.60:FF:002343">
    <property type="entry name" value="Zinc finger protein 33A"/>
    <property type="match status" value="4"/>
</dbReference>
<feature type="domain" description="C2H2-type" evidence="22">
    <location>
        <begin position="802"/>
        <end position="829"/>
    </location>
</feature>
<dbReference type="GO" id="GO:0000981">
    <property type="term" value="F:DNA-binding transcription factor activity, RNA polymerase II-specific"/>
    <property type="evidence" value="ECO:0007669"/>
    <property type="project" value="TreeGrafter"/>
</dbReference>
<feature type="domain" description="C2H2-type" evidence="22">
    <location>
        <begin position="2413"/>
        <end position="2440"/>
    </location>
</feature>
<evidence type="ECO:0000256" key="1">
    <source>
        <dbReference type="ARBA" id="ARBA00003767"/>
    </source>
</evidence>
<dbReference type="FunFam" id="3.30.160.60:FF:000003">
    <property type="entry name" value="Zinc finger protein 3 homolog"/>
    <property type="match status" value="1"/>
</dbReference>
<keyword evidence="6" id="KW-0479">Metal-binding</keyword>
<evidence type="ECO:0000256" key="19">
    <source>
        <dbReference type="PROSITE-ProRule" id="PRU00042"/>
    </source>
</evidence>
<comment type="subcellular location">
    <subcellularLocation>
        <location evidence="2">Nucleus matrix</location>
    </subcellularLocation>
</comment>